<dbReference type="Proteomes" id="UP000320876">
    <property type="component" value="Unassembled WGS sequence"/>
</dbReference>
<comment type="caution">
    <text evidence="2">The sequence shown here is derived from an EMBL/GenBank/DDBJ whole genome shotgun (WGS) entry which is preliminary data.</text>
</comment>
<dbReference type="EMBL" id="VFML01000001">
    <property type="protein sequence ID" value="TQJ03489.1"/>
    <property type="molecule type" value="Genomic_DNA"/>
</dbReference>
<evidence type="ECO:0000256" key="1">
    <source>
        <dbReference type="SAM" id="Phobius"/>
    </source>
</evidence>
<evidence type="ECO:0000313" key="3">
    <source>
        <dbReference type="Proteomes" id="UP000320876"/>
    </source>
</evidence>
<reference evidence="2 3" key="1">
    <citation type="submission" date="2019-06" db="EMBL/GenBank/DDBJ databases">
        <title>Sequencing the genomes of 1000 actinobacteria strains.</title>
        <authorList>
            <person name="Klenk H.-P."/>
        </authorList>
    </citation>
    <scope>NUCLEOTIDE SEQUENCE [LARGE SCALE GENOMIC DNA]</scope>
    <source>
        <strain evidence="2 3">DSM 45679</strain>
    </source>
</reference>
<protein>
    <submittedName>
        <fullName evidence="2">Uncharacterized protein</fullName>
    </submittedName>
</protein>
<sequence>MHKERIRFAVSAAYVWIAMVAFEFETGHWVRLTMSAVTATLAFAAFLRFHTERALEVHR</sequence>
<gene>
    <name evidence="2" type="ORF">FB471_3251</name>
</gene>
<feature type="transmembrane region" description="Helical" evidence="1">
    <location>
        <begin position="7"/>
        <end position="24"/>
    </location>
</feature>
<dbReference type="RefSeq" id="WP_211358049.1">
    <property type="nucleotide sequence ID" value="NZ_VFML01000001.1"/>
</dbReference>
<keyword evidence="3" id="KW-1185">Reference proteome</keyword>
<feature type="transmembrane region" description="Helical" evidence="1">
    <location>
        <begin position="30"/>
        <end position="49"/>
    </location>
</feature>
<name>A0A542DK66_AMYCI</name>
<evidence type="ECO:0000313" key="2">
    <source>
        <dbReference type="EMBL" id="TQJ03489.1"/>
    </source>
</evidence>
<keyword evidence="1" id="KW-0472">Membrane</keyword>
<keyword evidence="1" id="KW-1133">Transmembrane helix</keyword>
<keyword evidence="1" id="KW-0812">Transmembrane</keyword>
<proteinExistence type="predicted"/>
<dbReference type="AlphaFoldDB" id="A0A542DK66"/>
<accession>A0A542DK66</accession>
<organism evidence="2 3">
    <name type="scientific">Amycolatopsis cihanbeyliensis</name>
    <dbReference type="NCBI Taxonomy" id="1128664"/>
    <lineage>
        <taxon>Bacteria</taxon>
        <taxon>Bacillati</taxon>
        <taxon>Actinomycetota</taxon>
        <taxon>Actinomycetes</taxon>
        <taxon>Pseudonocardiales</taxon>
        <taxon>Pseudonocardiaceae</taxon>
        <taxon>Amycolatopsis</taxon>
    </lineage>
</organism>